<dbReference type="Proteomes" id="UP000092018">
    <property type="component" value="Plasmid unnamed1"/>
</dbReference>
<organism evidence="1 2">
    <name type="scientific">Vibrio breoganii</name>
    <dbReference type="NCBI Taxonomy" id="553239"/>
    <lineage>
        <taxon>Bacteria</taxon>
        <taxon>Pseudomonadati</taxon>
        <taxon>Pseudomonadota</taxon>
        <taxon>Gammaproteobacteria</taxon>
        <taxon>Vibrionales</taxon>
        <taxon>Vibrionaceae</taxon>
        <taxon>Vibrio</taxon>
    </lineage>
</organism>
<accession>A0AAN1CUJ8</accession>
<gene>
    <name evidence="1" type="ORF">A6E01_20455</name>
</gene>
<protein>
    <submittedName>
        <fullName evidence="1">Uncharacterized protein</fullName>
    </submittedName>
</protein>
<dbReference type="KEGG" id="vbr:A6E01_20455"/>
<name>A0AAN1CUJ8_9VIBR</name>
<dbReference type="RefSeq" id="WP_065211346.1">
    <property type="nucleotide sequence ID" value="NZ_CP016179.1"/>
</dbReference>
<proteinExistence type="predicted"/>
<reference evidence="1 2" key="1">
    <citation type="submission" date="2016-06" db="EMBL/GenBank/DDBJ databases">
        <title>Adaptive Radiation by Waves of Gene Transfer Leads to Fine-Scale Resource Partitioning in Marine Microbes.</title>
        <authorList>
            <person name="Hehemann J.-H."/>
            <person name="Arevalo P."/>
            <person name="Datta M.S."/>
            <person name="Yu X."/>
            <person name="Corzett C."/>
            <person name="Henschel A."/>
            <person name="Preheim S.P."/>
            <person name="Timberlake S."/>
            <person name="Alm E.J."/>
            <person name="Polz M.F."/>
        </authorList>
    </citation>
    <scope>NUCLEOTIDE SEQUENCE [LARGE SCALE GENOMIC DNA]</scope>
    <source>
        <strain evidence="1 2">FF50</strain>
        <plasmid evidence="1 2">unnamed1</plasmid>
    </source>
</reference>
<dbReference type="AlphaFoldDB" id="A0AAN1CUJ8"/>
<evidence type="ECO:0000313" key="1">
    <source>
        <dbReference type="EMBL" id="ANO35587.1"/>
    </source>
</evidence>
<keyword evidence="1" id="KW-0614">Plasmid</keyword>
<geneLocation type="plasmid" evidence="1 2">
    <name>unnamed1</name>
</geneLocation>
<sequence length="77" mass="8882">MMNQKITFPFVKKQIDRGLRLGHSSPAKMAYYLNQQRVPCQYEHYWSGSAVKSLMVYIKDAEHREALLAPPASQLLT</sequence>
<evidence type="ECO:0000313" key="2">
    <source>
        <dbReference type="Proteomes" id="UP000092018"/>
    </source>
</evidence>
<dbReference type="EMBL" id="CP016179">
    <property type="protein sequence ID" value="ANO35587.1"/>
    <property type="molecule type" value="Genomic_DNA"/>
</dbReference>